<evidence type="ECO:0008006" key="4">
    <source>
        <dbReference type="Google" id="ProtNLM"/>
    </source>
</evidence>
<evidence type="ECO:0000313" key="3">
    <source>
        <dbReference type="Proteomes" id="UP001216907"/>
    </source>
</evidence>
<proteinExistence type="predicted"/>
<reference evidence="2 3" key="1">
    <citation type="submission" date="2023-03" db="EMBL/GenBank/DDBJ databases">
        <title>Paludisphaera mucosa sp. nov. a novel planctomycete from northern fen.</title>
        <authorList>
            <person name="Ivanova A."/>
        </authorList>
    </citation>
    <scope>NUCLEOTIDE SEQUENCE [LARGE SCALE GENOMIC DNA]</scope>
    <source>
        <strain evidence="2 3">Pla2</strain>
    </source>
</reference>
<evidence type="ECO:0000313" key="2">
    <source>
        <dbReference type="EMBL" id="MDG3002739.1"/>
    </source>
</evidence>
<feature type="signal peptide" evidence="1">
    <location>
        <begin position="1"/>
        <end position="24"/>
    </location>
</feature>
<accession>A0ABT6F5A9</accession>
<comment type="caution">
    <text evidence="2">The sequence shown here is derived from an EMBL/GenBank/DDBJ whole genome shotgun (WGS) entry which is preliminary data.</text>
</comment>
<sequence>MSARPCVRPLWTVAFLAAWCAAGCGDSAPPATDAAAAKQHLSAALDAWKAGGAQADLAKQSPPLHVLDRDWEKGAKVSAYQIEGEGQALGAGVQWPVSLTLTNDKGKTASKRVVYVVNTGDVVSIARQDADF</sequence>
<dbReference type="RefSeq" id="WP_277859103.1">
    <property type="nucleotide sequence ID" value="NZ_JARRAG010000001.1"/>
</dbReference>
<keyword evidence="3" id="KW-1185">Reference proteome</keyword>
<organism evidence="2 3">
    <name type="scientific">Paludisphaera mucosa</name>
    <dbReference type="NCBI Taxonomy" id="3030827"/>
    <lineage>
        <taxon>Bacteria</taxon>
        <taxon>Pseudomonadati</taxon>
        <taxon>Planctomycetota</taxon>
        <taxon>Planctomycetia</taxon>
        <taxon>Isosphaerales</taxon>
        <taxon>Isosphaeraceae</taxon>
        <taxon>Paludisphaera</taxon>
    </lineage>
</organism>
<keyword evidence="1" id="KW-0732">Signal</keyword>
<name>A0ABT6F5A9_9BACT</name>
<protein>
    <recommendedName>
        <fullName evidence="4">Lipoprotein</fullName>
    </recommendedName>
</protein>
<gene>
    <name evidence="2" type="ORF">PZE19_02970</name>
</gene>
<dbReference type="Proteomes" id="UP001216907">
    <property type="component" value="Unassembled WGS sequence"/>
</dbReference>
<evidence type="ECO:0000256" key="1">
    <source>
        <dbReference type="SAM" id="SignalP"/>
    </source>
</evidence>
<feature type="chain" id="PRO_5045923098" description="Lipoprotein" evidence="1">
    <location>
        <begin position="25"/>
        <end position="132"/>
    </location>
</feature>
<dbReference type="EMBL" id="JARRAG010000001">
    <property type="protein sequence ID" value="MDG3002739.1"/>
    <property type="molecule type" value="Genomic_DNA"/>
</dbReference>